<keyword evidence="2" id="KW-1185">Reference proteome</keyword>
<name>A0A7W9EQ96_9SPHN</name>
<dbReference type="RefSeq" id="WP_184097262.1">
    <property type="nucleotide sequence ID" value="NZ_JACIJH010000004.1"/>
</dbReference>
<dbReference type="Proteomes" id="UP000537161">
    <property type="component" value="Unassembled WGS sequence"/>
</dbReference>
<organism evidence="1 2">
    <name type="scientific">Sphingopyxis panaciterrulae</name>
    <dbReference type="NCBI Taxonomy" id="462372"/>
    <lineage>
        <taxon>Bacteria</taxon>
        <taxon>Pseudomonadati</taxon>
        <taxon>Pseudomonadota</taxon>
        <taxon>Alphaproteobacteria</taxon>
        <taxon>Sphingomonadales</taxon>
        <taxon>Sphingomonadaceae</taxon>
        <taxon>Sphingopyxis</taxon>
    </lineage>
</organism>
<sequence length="290" mass="30999">MRRFSQFAALDWSGARGPRQRGIALAIARGTQAPALVRPGHIWSRTEIADWLEGVADSGADMLIGFDFSAAFAFRDRGAYFPEWQDSPADMPALWALVERLATRDPHLEAGAFLAHAQARRHFRHGGGVVGDLFEPGAGRLRVVEHHQRATKQTASVSNFNLVGAAQVGKASLSGMRLLHRLGGRIPLWPHDPVPARGPLLVEIYTSLAARRAGVRGGRSKIRDGAALDTALAALGSRPAGLSGPISDHASDALLTAAWLRAIAGETAPWSPAPLTDALARIEGWTFGIV</sequence>
<protein>
    <recommendedName>
        <fullName evidence="3">DUF429 domain-containing protein</fullName>
    </recommendedName>
</protein>
<evidence type="ECO:0008006" key="3">
    <source>
        <dbReference type="Google" id="ProtNLM"/>
    </source>
</evidence>
<dbReference type="EMBL" id="JACIJH010000004">
    <property type="protein sequence ID" value="MBB5706393.1"/>
    <property type="molecule type" value="Genomic_DNA"/>
</dbReference>
<gene>
    <name evidence="1" type="ORF">FHR21_001745</name>
</gene>
<accession>A0A7W9EQ96</accession>
<proteinExistence type="predicted"/>
<reference evidence="1 2" key="1">
    <citation type="submission" date="2020-08" db="EMBL/GenBank/DDBJ databases">
        <title>Genomic Encyclopedia of Type Strains, Phase IV (KMG-IV): sequencing the most valuable type-strain genomes for metagenomic binning, comparative biology and taxonomic classification.</title>
        <authorList>
            <person name="Goeker M."/>
        </authorList>
    </citation>
    <scope>NUCLEOTIDE SEQUENCE [LARGE SCALE GENOMIC DNA]</scope>
    <source>
        <strain evidence="1 2">DSM 27163</strain>
    </source>
</reference>
<dbReference type="AlphaFoldDB" id="A0A7W9EQ96"/>
<evidence type="ECO:0000313" key="2">
    <source>
        <dbReference type="Proteomes" id="UP000537161"/>
    </source>
</evidence>
<comment type="caution">
    <text evidence="1">The sequence shown here is derived from an EMBL/GenBank/DDBJ whole genome shotgun (WGS) entry which is preliminary data.</text>
</comment>
<evidence type="ECO:0000313" key="1">
    <source>
        <dbReference type="EMBL" id="MBB5706393.1"/>
    </source>
</evidence>